<accession>A0A2R6WIK1</accession>
<evidence type="ECO:0000313" key="3">
    <source>
        <dbReference type="EMBL" id="PTQ33659.1"/>
    </source>
</evidence>
<keyword evidence="2" id="KW-0456">Lyase</keyword>
<dbReference type="SUPFAM" id="SSF48576">
    <property type="entry name" value="Terpenoid synthases"/>
    <property type="match status" value="1"/>
</dbReference>
<protein>
    <recommendedName>
        <fullName evidence="2">Terpene synthase</fullName>
        <ecNumber evidence="2">4.2.3.-</ecNumber>
    </recommendedName>
</protein>
<keyword evidence="2" id="KW-0479">Metal-binding</keyword>
<dbReference type="GO" id="GO:0008299">
    <property type="term" value="P:isoprenoid biosynthetic process"/>
    <property type="evidence" value="ECO:0007669"/>
    <property type="project" value="UniProtKB-ARBA"/>
</dbReference>
<dbReference type="PANTHER" id="PTHR35201:SF4">
    <property type="entry name" value="BETA-PINACENE SYNTHASE-RELATED"/>
    <property type="match status" value="1"/>
</dbReference>
<dbReference type="EMBL" id="KZ772759">
    <property type="protein sequence ID" value="PTQ33659.1"/>
    <property type="molecule type" value="Genomic_DNA"/>
</dbReference>
<comment type="similarity">
    <text evidence="1 2">Belongs to the terpene synthase family.</text>
</comment>
<dbReference type="Gramene" id="Mp4g05010.1">
    <property type="protein sequence ID" value="Mp4g05010.1.cds"/>
    <property type="gene ID" value="Mp4g05010"/>
</dbReference>
<dbReference type="Gene3D" id="1.10.600.10">
    <property type="entry name" value="Farnesyl Diphosphate Synthase"/>
    <property type="match status" value="1"/>
</dbReference>
<evidence type="ECO:0000256" key="1">
    <source>
        <dbReference type="ARBA" id="ARBA00006333"/>
    </source>
</evidence>
<dbReference type="Pfam" id="PF19086">
    <property type="entry name" value="Terpene_syn_C_2"/>
    <property type="match status" value="1"/>
</dbReference>
<evidence type="ECO:0000313" key="4">
    <source>
        <dbReference type="Proteomes" id="UP000244005"/>
    </source>
</evidence>
<dbReference type="AlphaFoldDB" id="A0A2R6WIK1"/>
<name>A0A2R6WIK1_MARPO</name>
<dbReference type="OrthoDB" id="6486656at2759"/>
<dbReference type="GO" id="GO:0046872">
    <property type="term" value="F:metal ion binding"/>
    <property type="evidence" value="ECO:0007669"/>
    <property type="project" value="UniProtKB-KW"/>
</dbReference>
<gene>
    <name evidence="3" type="ORF">MARPO_0087s0087</name>
</gene>
<organism evidence="3 4">
    <name type="scientific">Marchantia polymorpha</name>
    <name type="common">Common liverwort</name>
    <name type="synonym">Marchantia aquatica</name>
    <dbReference type="NCBI Taxonomy" id="3197"/>
    <lineage>
        <taxon>Eukaryota</taxon>
        <taxon>Viridiplantae</taxon>
        <taxon>Streptophyta</taxon>
        <taxon>Embryophyta</taxon>
        <taxon>Marchantiophyta</taxon>
        <taxon>Marchantiopsida</taxon>
        <taxon>Marchantiidae</taxon>
        <taxon>Marchantiales</taxon>
        <taxon>Marchantiaceae</taxon>
        <taxon>Marchantia</taxon>
    </lineage>
</organism>
<dbReference type="InterPro" id="IPR008949">
    <property type="entry name" value="Isoprenoid_synthase_dom_sf"/>
</dbReference>
<keyword evidence="4" id="KW-1185">Reference proteome</keyword>
<dbReference type="PANTHER" id="PTHR35201">
    <property type="entry name" value="TERPENE SYNTHASE"/>
    <property type="match status" value="1"/>
</dbReference>
<comment type="cofactor">
    <cofactor evidence="2">
        <name>Mg(2+)</name>
        <dbReference type="ChEBI" id="CHEBI:18420"/>
    </cofactor>
</comment>
<dbReference type="GO" id="GO:0010333">
    <property type="term" value="F:terpene synthase activity"/>
    <property type="evidence" value="ECO:0007669"/>
    <property type="project" value="InterPro"/>
</dbReference>
<dbReference type="OMA" id="DRIDFSC"/>
<dbReference type="InterPro" id="IPR034686">
    <property type="entry name" value="Terpene_cyclase-like_2"/>
</dbReference>
<proteinExistence type="inferred from homology"/>
<evidence type="ECO:0000256" key="2">
    <source>
        <dbReference type="RuleBase" id="RU366034"/>
    </source>
</evidence>
<dbReference type="EC" id="4.2.3.-" evidence="2"/>
<keyword evidence="2" id="KW-0460">Magnesium</keyword>
<sequence>MELSVGAYCNSRVFYCTSGLTSACNEKSFTLRNASAMGPSLNSDSTVLSIRSEFREGRFLRQSKSDPYRTDIRSSSEIGPSLNSDFTVFGIRSDFREGRFLRQSESDLYANDIRRSSENDFRVPDFQHPYPKARLNPLAAQCHDISNDWIVSLGIDKELGPSMWQSCMAAKFSKLIGYIYDDIEHKDFLWLCKILTLFFAFDSKMDDGELADRIDFSCDVILDMNLIILWNDPDNERLLEGLKSILDTLMETEASRKRAQLHTIHADLVHARNKSKTLLDVNFGAFMSGFRELWLDYIEDLPVECISRQAEIFQQYTGGFFSEQIARMKGTNISLSDCIRVRRLTGGVMPFLVFSDRMIEHKRRKSPISHLPDSLFYGEDMQNMLAACTDIIGWHNDIFGFQKELLNNDHKNTLVYIVFHEYNCQSYTQAGELVLELLQDRIVEMELAYERLRSAATPEFHPAIDLFIKTCRDWIPGTHEYHITSSRYVVSNSSFSDTGKSKKLEHIIKRQ</sequence>
<dbReference type="Proteomes" id="UP000244005">
    <property type="component" value="Unassembled WGS sequence"/>
</dbReference>
<reference evidence="4" key="1">
    <citation type="journal article" date="2017" name="Cell">
        <title>Insights into land plant evolution garnered from the Marchantia polymorpha genome.</title>
        <authorList>
            <person name="Bowman J.L."/>
            <person name="Kohchi T."/>
            <person name="Yamato K.T."/>
            <person name="Jenkins J."/>
            <person name="Shu S."/>
            <person name="Ishizaki K."/>
            <person name="Yamaoka S."/>
            <person name="Nishihama R."/>
            <person name="Nakamura Y."/>
            <person name="Berger F."/>
            <person name="Adam C."/>
            <person name="Aki S.S."/>
            <person name="Althoff F."/>
            <person name="Araki T."/>
            <person name="Arteaga-Vazquez M.A."/>
            <person name="Balasubrmanian S."/>
            <person name="Barry K."/>
            <person name="Bauer D."/>
            <person name="Boehm C.R."/>
            <person name="Briginshaw L."/>
            <person name="Caballero-Perez J."/>
            <person name="Catarino B."/>
            <person name="Chen F."/>
            <person name="Chiyoda S."/>
            <person name="Chovatia M."/>
            <person name="Davies K.M."/>
            <person name="Delmans M."/>
            <person name="Demura T."/>
            <person name="Dierschke T."/>
            <person name="Dolan L."/>
            <person name="Dorantes-Acosta A.E."/>
            <person name="Eklund D.M."/>
            <person name="Florent S.N."/>
            <person name="Flores-Sandoval E."/>
            <person name="Fujiyama A."/>
            <person name="Fukuzawa H."/>
            <person name="Galik B."/>
            <person name="Grimanelli D."/>
            <person name="Grimwood J."/>
            <person name="Grossniklaus U."/>
            <person name="Hamada T."/>
            <person name="Haseloff J."/>
            <person name="Hetherington A.J."/>
            <person name="Higo A."/>
            <person name="Hirakawa Y."/>
            <person name="Hundley H.N."/>
            <person name="Ikeda Y."/>
            <person name="Inoue K."/>
            <person name="Inoue S.I."/>
            <person name="Ishida S."/>
            <person name="Jia Q."/>
            <person name="Kakita M."/>
            <person name="Kanazawa T."/>
            <person name="Kawai Y."/>
            <person name="Kawashima T."/>
            <person name="Kennedy M."/>
            <person name="Kinose K."/>
            <person name="Kinoshita T."/>
            <person name="Kohara Y."/>
            <person name="Koide E."/>
            <person name="Komatsu K."/>
            <person name="Kopischke S."/>
            <person name="Kubo M."/>
            <person name="Kyozuka J."/>
            <person name="Lagercrantz U."/>
            <person name="Lin S.S."/>
            <person name="Lindquist E."/>
            <person name="Lipzen A.M."/>
            <person name="Lu C.W."/>
            <person name="De Luna E."/>
            <person name="Martienssen R.A."/>
            <person name="Minamino N."/>
            <person name="Mizutani M."/>
            <person name="Mizutani M."/>
            <person name="Mochizuki N."/>
            <person name="Monte I."/>
            <person name="Mosher R."/>
            <person name="Nagasaki H."/>
            <person name="Nakagami H."/>
            <person name="Naramoto S."/>
            <person name="Nishitani K."/>
            <person name="Ohtani M."/>
            <person name="Okamoto T."/>
            <person name="Okumura M."/>
            <person name="Phillips J."/>
            <person name="Pollak B."/>
            <person name="Reinders A."/>
            <person name="Rovekamp M."/>
            <person name="Sano R."/>
            <person name="Sawa S."/>
            <person name="Schmid M.W."/>
            <person name="Shirakawa M."/>
            <person name="Solano R."/>
            <person name="Spunde A."/>
            <person name="Suetsugu N."/>
            <person name="Sugano S."/>
            <person name="Sugiyama A."/>
            <person name="Sun R."/>
            <person name="Suzuki Y."/>
            <person name="Takenaka M."/>
            <person name="Takezawa D."/>
            <person name="Tomogane H."/>
            <person name="Tsuzuki M."/>
            <person name="Ueda T."/>
            <person name="Umeda M."/>
            <person name="Ward J.M."/>
            <person name="Watanabe Y."/>
            <person name="Yazaki K."/>
            <person name="Yokoyama R."/>
            <person name="Yoshitake Y."/>
            <person name="Yotsui I."/>
            <person name="Zachgo S."/>
            <person name="Schmutz J."/>
        </authorList>
    </citation>
    <scope>NUCLEOTIDE SEQUENCE [LARGE SCALE GENOMIC DNA]</scope>
    <source>
        <strain evidence="4">Tak-1</strain>
    </source>
</reference>